<keyword evidence="1" id="KW-0812">Transmembrane</keyword>
<keyword evidence="3" id="KW-1185">Reference proteome</keyword>
<organism evidence="2 3">
    <name type="scientific">Suilimivivens aceti</name>
    <dbReference type="NCBI Taxonomy" id="2981774"/>
    <lineage>
        <taxon>Bacteria</taxon>
        <taxon>Bacillati</taxon>
        <taxon>Bacillota</taxon>
        <taxon>Clostridia</taxon>
        <taxon>Lachnospirales</taxon>
        <taxon>Lachnospiraceae</taxon>
        <taxon>Suilimivivens</taxon>
    </lineage>
</organism>
<keyword evidence="1" id="KW-0472">Membrane</keyword>
<evidence type="ECO:0000313" key="3">
    <source>
        <dbReference type="Proteomes" id="UP001652432"/>
    </source>
</evidence>
<feature type="transmembrane region" description="Helical" evidence="1">
    <location>
        <begin position="37"/>
        <end position="55"/>
    </location>
</feature>
<dbReference type="EMBL" id="JAOQKJ010000006">
    <property type="protein sequence ID" value="MCU6744469.1"/>
    <property type="molecule type" value="Genomic_DNA"/>
</dbReference>
<dbReference type="RefSeq" id="WP_118798719.1">
    <property type="nucleotide sequence ID" value="NZ_JAOQKJ010000006.1"/>
</dbReference>
<protein>
    <submittedName>
        <fullName evidence="2">Uncharacterized protein</fullName>
    </submittedName>
</protein>
<proteinExistence type="predicted"/>
<name>A0ABT2T2J3_9FIRM</name>
<evidence type="ECO:0000256" key="1">
    <source>
        <dbReference type="SAM" id="Phobius"/>
    </source>
</evidence>
<dbReference type="Proteomes" id="UP001652432">
    <property type="component" value="Unassembled WGS sequence"/>
</dbReference>
<comment type="caution">
    <text evidence="2">The sequence shown here is derived from an EMBL/GenBank/DDBJ whole genome shotgun (WGS) entry which is preliminary data.</text>
</comment>
<reference evidence="2 3" key="1">
    <citation type="journal article" date="2021" name="ISME Commun">
        <title>Automated analysis of genomic sequences facilitates high-throughput and comprehensive description of bacteria.</title>
        <authorList>
            <person name="Hitch T.C.A."/>
        </authorList>
    </citation>
    <scope>NUCLEOTIDE SEQUENCE [LARGE SCALE GENOMIC DNA]</scope>
    <source>
        <strain evidence="2 3">Sanger_18</strain>
    </source>
</reference>
<keyword evidence="1" id="KW-1133">Transmembrane helix</keyword>
<evidence type="ECO:0000313" key="2">
    <source>
        <dbReference type="EMBL" id="MCU6744469.1"/>
    </source>
</evidence>
<sequence>MQKEELEFIDVAEEPKKTEKKRRRAISQKEADKRGQIFAMLLLTVVLCAAVYALIRTLGIGV</sequence>
<gene>
    <name evidence="2" type="ORF">OCV77_08170</name>
</gene>
<accession>A0ABT2T2J3</accession>